<protein>
    <recommendedName>
        <fullName evidence="3">GMP synthase</fullName>
    </recommendedName>
</protein>
<keyword evidence="2" id="KW-1185">Reference proteome</keyword>
<comment type="caution">
    <text evidence="1">The sequence shown here is derived from an EMBL/GenBank/DDBJ whole genome shotgun (WGS) entry which is preliminary data.</text>
</comment>
<reference evidence="1 2" key="1">
    <citation type="journal article" date="2023" name="Nucleic Acids Res.">
        <title>The hologenome of Daphnia magna reveals possible DNA methylation and microbiome-mediated evolution of the host genome.</title>
        <authorList>
            <person name="Chaturvedi A."/>
            <person name="Li X."/>
            <person name="Dhandapani V."/>
            <person name="Marshall H."/>
            <person name="Kissane S."/>
            <person name="Cuenca-Cambronero M."/>
            <person name="Asole G."/>
            <person name="Calvet F."/>
            <person name="Ruiz-Romero M."/>
            <person name="Marangio P."/>
            <person name="Guigo R."/>
            <person name="Rago D."/>
            <person name="Mirbahai L."/>
            <person name="Eastwood N."/>
            <person name="Colbourne J.K."/>
            <person name="Zhou J."/>
            <person name="Mallon E."/>
            <person name="Orsini L."/>
        </authorList>
    </citation>
    <scope>NUCLEOTIDE SEQUENCE [LARGE SCALE GENOMIC DNA]</scope>
    <source>
        <strain evidence="1">LRV0_1</strain>
    </source>
</reference>
<evidence type="ECO:0000313" key="1">
    <source>
        <dbReference type="EMBL" id="KAK4009952.1"/>
    </source>
</evidence>
<dbReference type="Proteomes" id="UP001234178">
    <property type="component" value="Unassembled WGS sequence"/>
</dbReference>
<dbReference type="EMBL" id="JAOYFB010000003">
    <property type="protein sequence ID" value="KAK4009952.1"/>
    <property type="molecule type" value="Genomic_DNA"/>
</dbReference>
<evidence type="ECO:0008006" key="3">
    <source>
        <dbReference type="Google" id="ProtNLM"/>
    </source>
</evidence>
<organism evidence="1 2">
    <name type="scientific">Daphnia magna</name>
    <dbReference type="NCBI Taxonomy" id="35525"/>
    <lineage>
        <taxon>Eukaryota</taxon>
        <taxon>Metazoa</taxon>
        <taxon>Ecdysozoa</taxon>
        <taxon>Arthropoda</taxon>
        <taxon>Crustacea</taxon>
        <taxon>Branchiopoda</taxon>
        <taxon>Diplostraca</taxon>
        <taxon>Cladocera</taxon>
        <taxon>Anomopoda</taxon>
        <taxon>Daphniidae</taxon>
        <taxon>Daphnia</taxon>
    </lineage>
</organism>
<evidence type="ECO:0000313" key="2">
    <source>
        <dbReference type="Proteomes" id="UP001234178"/>
    </source>
</evidence>
<proteinExistence type="predicted"/>
<gene>
    <name evidence="1" type="ORF">OUZ56_019096</name>
</gene>
<sequence>MDGIGITDIYPVFYHTGTFQVITRPIKAALKLGEQLLNRFFFSTVQICTGRFFDKTHKLMTETLQQLQRFAR</sequence>
<name>A0ABQ9ZAM0_9CRUS</name>
<accession>A0ABQ9ZAM0</accession>